<dbReference type="InterPro" id="IPR051581">
    <property type="entry name" value="Ca-bind"/>
</dbReference>
<accession>A0A1R2CVF9</accession>
<reference evidence="5 6" key="1">
    <citation type="submission" date="2016-11" db="EMBL/GenBank/DDBJ databases">
        <title>The macronuclear genome of Stentor coeruleus: a giant cell with tiny introns.</title>
        <authorList>
            <person name="Slabodnick M."/>
            <person name="Ruby J.G."/>
            <person name="Reiff S.B."/>
            <person name="Swart E.C."/>
            <person name="Gosai S."/>
            <person name="Prabakaran S."/>
            <person name="Witkowska E."/>
            <person name="Larue G.E."/>
            <person name="Fisher S."/>
            <person name="Freeman R.M."/>
            <person name="Gunawardena J."/>
            <person name="Chu W."/>
            <person name="Stover N.A."/>
            <person name="Gregory B.D."/>
            <person name="Nowacki M."/>
            <person name="Derisi J."/>
            <person name="Roy S.W."/>
            <person name="Marshall W.F."/>
            <person name="Sood P."/>
        </authorList>
    </citation>
    <scope>NUCLEOTIDE SEQUENCE [LARGE SCALE GENOMIC DNA]</scope>
    <source>
        <strain evidence="5">WM001</strain>
    </source>
</reference>
<evidence type="ECO:0000256" key="1">
    <source>
        <dbReference type="ARBA" id="ARBA00022723"/>
    </source>
</evidence>
<protein>
    <recommendedName>
        <fullName evidence="4">EF-hand domain-containing protein</fullName>
    </recommendedName>
</protein>
<dbReference type="PANTHER" id="PTHR34524">
    <property type="entry name" value="CALCYPHOSIN"/>
    <property type="match status" value="1"/>
</dbReference>
<evidence type="ECO:0000259" key="4">
    <source>
        <dbReference type="PROSITE" id="PS50222"/>
    </source>
</evidence>
<evidence type="ECO:0000256" key="2">
    <source>
        <dbReference type="ARBA" id="ARBA00022737"/>
    </source>
</evidence>
<keyword evidence="3" id="KW-0106">Calcium</keyword>
<dbReference type="InterPro" id="IPR018247">
    <property type="entry name" value="EF_Hand_1_Ca_BS"/>
</dbReference>
<dbReference type="SUPFAM" id="SSF47473">
    <property type="entry name" value="EF-hand"/>
    <property type="match status" value="3"/>
</dbReference>
<dbReference type="Gene3D" id="1.10.238.10">
    <property type="entry name" value="EF-hand"/>
    <property type="match status" value="2"/>
</dbReference>
<dbReference type="PANTHER" id="PTHR34524:SF6">
    <property type="entry name" value="CALCYPHOSINE LIKE"/>
    <property type="match status" value="1"/>
</dbReference>
<comment type="caution">
    <text evidence="5">The sequence shown here is derived from an EMBL/GenBank/DDBJ whole genome shotgun (WGS) entry which is preliminary data.</text>
</comment>
<keyword evidence="2" id="KW-0677">Repeat</keyword>
<keyword evidence="6" id="KW-1185">Reference proteome</keyword>
<dbReference type="PROSITE" id="PS50222">
    <property type="entry name" value="EF_HAND_2"/>
    <property type="match status" value="2"/>
</dbReference>
<keyword evidence="1" id="KW-0479">Metal-binding</keyword>
<gene>
    <name evidence="5" type="ORF">SteCoe_4076</name>
</gene>
<dbReference type="GO" id="GO:0005509">
    <property type="term" value="F:calcium ion binding"/>
    <property type="evidence" value="ECO:0007669"/>
    <property type="project" value="InterPro"/>
</dbReference>
<evidence type="ECO:0000313" key="5">
    <source>
        <dbReference type="EMBL" id="OMJ92997.1"/>
    </source>
</evidence>
<sequence length="479" mass="56948">MHKKLLNFFSLVSVAEEQVEILREVLCQRCNYEIFSIYRDIDYRDKGYFDFYDLKDLLRNSEVEDDEILNLLHQWSGDINGRVQYRDFVKWVLPYNKFPKPISEHSGRLSFDIRYSIKRLLEKEIDFVRKFEEYKQEFSDSIGESYLEAFKILGNGHSTMITKENLYNFLVKNGFRTNFDRLEGIFRRFDKDSNGFITYDDFVDSFNTCRPYGKLQKSKSNKEFARNIQELTRSTQEITRSTQDMFRENTHAHERKQNIKNNQIFMNPILKNMFEGFIEIEKTLEAERIKLALRKDFTVEAVFSLFDRKRKKRVSENDIDIGLMNMGIPTFENPGYYIVRHYDKDRDEMLDLSDFYRIFLPKRSYYGLIVKNRSGPSKLSIETLELLNETFRIIISLEQQTESLRSQIKISGIALKEIFNSIKGDSPDNLDYITTDNFREFLIANKLLLTNIDLNGLIERFDNNGDGKITYKEFARVIF</sequence>
<feature type="domain" description="EF-hand" evidence="4">
    <location>
        <begin position="449"/>
        <end position="479"/>
    </location>
</feature>
<dbReference type="EMBL" id="MPUH01000050">
    <property type="protein sequence ID" value="OMJ92997.1"/>
    <property type="molecule type" value="Genomic_DNA"/>
</dbReference>
<dbReference type="InterPro" id="IPR011992">
    <property type="entry name" value="EF-hand-dom_pair"/>
</dbReference>
<dbReference type="Pfam" id="PF13202">
    <property type="entry name" value="EF-hand_5"/>
    <property type="match status" value="2"/>
</dbReference>
<dbReference type="SMART" id="SM00054">
    <property type="entry name" value="EFh"/>
    <property type="match status" value="3"/>
</dbReference>
<dbReference type="Proteomes" id="UP000187209">
    <property type="component" value="Unassembled WGS sequence"/>
</dbReference>
<dbReference type="InterPro" id="IPR002048">
    <property type="entry name" value="EF_hand_dom"/>
</dbReference>
<dbReference type="OrthoDB" id="311026at2759"/>
<dbReference type="PROSITE" id="PS00018">
    <property type="entry name" value="EF_HAND_1"/>
    <property type="match status" value="2"/>
</dbReference>
<organism evidence="5 6">
    <name type="scientific">Stentor coeruleus</name>
    <dbReference type="NCBI Taxonomy" id="5963"/>
    <lineage>
        <taxon>Eukaryota</taxon>
        <taxon>Sar</taxon>
        <taxon>Alveolata</taxon>
        <taxon>Ciliophora</taxon>
        <taxon>Postciliodesmatophora</taxon>
        <taxon>Heterotrichea</taxon>
        <taxon>Heterotrichida</taxon>
        <taxon>Stentoridae</taxon>
        <taxon>Stentor</taxon>
    </lineage>
</organism>
<proteinExistence type="predicted"/>
<evidence type="ECO:0000256" key="3">
    <source>
        <dbReference type="ARBA" id="ARBA00022837"/>
    </source>
</evidence>
<name>A0A1R2CVF9_9CILI</name>
<feature type="domain" description="EF-hand" evidence="4">
    <location>
        <begin position="177"/>
        <end position="212"/>
    </location>
</feature>
<dbReference type="AlphaFoldDB" id="A0A1R2CVF9"/>
<evidence type="ECO:0000313" key="6">
    <source>
        <dbReference type="Proteomes" id="UP000187209"/>
    </source>
</evidence>